<feature type="coiled-coil region" evidence="1">
    <location>
        <begin position="224"/>
        <end position="274"/>
    </location>
</feature>
<dbReference type="HOGENOM" id="CLU_033310_0_0_11"/>
<dbReference type="Gene3D" id="3.40.50.300">
    <property type="entry name" value="P-loop containing nucleotide triphosphate hydrolases"/>
    <property type="match status" value="1"/>
</dbReference>
<evidence type="ECO:0000313" key="5">
    <source>
        <dbReference type="Proteomes" id="UP000029482"/>
    </source>
</evidence>
<proteinExistence type="predicted"/>
<dbReference type="Proteomes" id="UP000029482">
    <property type="component" value="Plasmid pSglau1"/>
</dbReference>
<reference evidence="5" key="1">
    <citation type="journal article" date="2015" name="J. Biotechnol.">
        <title>Complete genome sequence of the actinobacterium Streptomyces glaucescens GLA.O (DSM 40922) consisting of a linear chromosome and one linear plasmid.</title>
        <authorList>
            <person name="Ortseifen V."/>
            <person name="Winkler A."/>
            <person name="Albersmeier A."/>
            <person name="Wendler S."/>
            <person name="Puhler A."/>
            <person name="Kalinowski J."/>
            <person name="Ruckert C."/>
        </authorList>
    </citation>
    <scope>NUCLEOTIDE SEQUENCE [LARGE SCALE GENOMIC DNA]</scope>
    <source>
        <strain evidence="5">DSM 40922 / GLA O</strain>
        <plasmid evidence="5">pSglau1</plasmid>
    </source>
</reference>
<evidence type="ECO:0000256" key="1">
    <source>
        <dbReference type="SAM" id="Coils"/>
    </source>
</evidence>
<dbReference type="KEGG" id="sgu:SGLAU_33155"/>
<organism evidence="4 5">
    <name type="scientific">Streptomyces glaucescens</name>
    <dbReference type="NCBI Taxonomy" id="1907"/>
    <lineage>
        <taxon>Bacteria</taxon>
        <taxon>Bacillati</taxon>
        <taxon>Actinomycetota</taxon>
        <taxon>Actinomycetes</taxon>
        <taxon>Kitasatosporales</taxon>
        <taxon>Streptomycetaceae</taxon>
        <taxon>Streptomyces</taxon>
    </lineage>
</organism>
<dbReference type="RefSeq" id="WP_043507556.1">
    <property type="nucleotide sequence ID" value="NZ_CP009439.1"/>
</dbReference>
<dbReference type="InterPro" id="IPR027417">
    <property type="entry name" value="P-loop_NTPase"/>
</dbReference>
<feature type="domain" description="ABC-three component systems C-terminal" evidence="3">
    <location>
        <begin position="280"/>
        <end position="406"/>
    </location>
</feature>
<dbReference type="Pfam" id="PF20275">
    <property type="entry name" value="CTD10"/>
    <property type="match status" value="1"/>
</dbReference>
<dbReference type="EMBL" id="CP009439">
    <property type="protein sequence ID" value="AIS02559.1"/>
    <property type="molecule type" value="Genomic_DNA"/>
</dbReference>
<keyword evidence="4" id="KW-0614">Plasmid</keyword>
<dbReference type="Pfam" id="PF10088">
    <property type="entry name" value="DUF2326"/>
    <property type="match status" value="1"/>
</dbReference>
<dbReference type="OrthoDB" id="7314834at2"/>
<keyword evidence="5" id="KW-1185">Reference proteome</keyword>
<geneLocation type="plasmid" evidence="4 5">
    <name>pSglau1</name>
</geneLocation>
<evidence type="ECO:0000313" key="4">
    <source>
        <dbReference type="EMBL" id="AIS02559.1"/>
    </source>
</evidence>
<protein>
    <submittedName>
        <fullName evidence="4">Uncharacterized protein</fullName>
    </submittedName>
</protein>
<dbReference type="eggNOG" id="COG5293">
    <property type="taxonomic scope" value="Bacteria"/>
</dbReference>
<sequence length="588" mass="66000">MLRRLSADDARFKTVDFSPGLNLLVADTTSSSAETDSRNSAGKSSVIELVHFLLGAKSSGSLATNRALRHITFSLTMDWPWQDDPLEVRRRGDSPKVVSLSRDVSGVSADTLFTDDQDVELSVEQWNRVIERDLFGLDGDHPGVSGRALLSFLIRRVSAHGFNEPTRTFSRQPAAEASSNLAYLLGLDWQLVNGYRELNARKATRDQLRKAVNDPVWGRIVGSTADLRGQITLAEAQVERLRAQVAAFQVVPEYERLKERADQVSRRIKQLAQDDVIDQHNLEELQGAVTETTDVEVSYLEPAYRELGVILNDQVRRRFDDVKAFHHSVIRNRRRFLEEEIQELTDRLAARRQQRADLGEDQARLLRELAEGGALEALTALQTALGREEAALGALRHRFDAAQALEASTRQITAKSLELQQAVDLDLQERRQQTDEAILLFSRYAQRLYGEGREAYLAIEAGRTSLNITPRIDADDSRGINNMVIFCFDLTLAVLAHRHERGPDFLIHDSHLYDGVDERQVARALALAAEVTEEEHMQYIVTLNTDTLSTAAQRGFNPEPHIRSPRLTDDDEGGLFGFRFKATGKAKA</sequence>
<feature type="domain" description="DUF2326" evidence="2">
    <location>
        <begin position="445"/>
        <end position="580"/>
    </location>
</feature>
<dbReference type="InterPro" id="IPR018760">
    <property type="entry name" value="DUF2326"/>
</dbReference>
<evidence type="ECO:0000259" key="3">
    <source>
        <dbReference type="Pfam" id="PF20275"/>
    </source>
</evidence>
<dbReference type="AlphaFoldDB" id="A0A089XGZ1"/>
<keyword evidence="1" id="KW-0175">Coiled coil</keyword>
<dbReference type="InterPro" id="IPR046919">
    <property type="entry name" value="ABC-3C_CTD10"/>
</dbReference>
<feature type="coiled-coil region" evidence="1">
    <location>
        <begin position="327"/>
        <end position="361"/>
    </location>
</feature>
<name>A0A089XGZ1_STRGA</name>
<evidence type="ECO:0000259" key="2">
    <source>
        <dbReference type="Pfam" id="PF10088"/>
    </source>
</evidence>
<gene>
    <name evidence="4" type="ORF">SGLAU_33155</name>
</gene>
<accession>A0A089XGZ1</accession>